<dbReference type="Pfam" id="PF14630">
    <property type="entry name" value="ORC5_C"/>
    <property type="match status" value="1"/>
</dbReference>
<evidence type="ECO:0000259" key="3">
    <source>
        <dbReference type="Pfam" id="PF14630"/>
    </source>
</evidence>
<dbReference type="GO" id="GO:0003688">
    <property type="term" value="F:DNA replication origin binding"/>
    <property type="evidence" value="ECO:0007669"/>
    <property type="project" value="TreeGrafter"/>
</dbReference>
<dbReference type="VEuPathDB" id="FungiDB:TREMEDRAFT_68006"/>
<feature type="region of interest" description="Disordered" evidence="2">
    <location>
        <begin position="137"/>
        <end position="215"/>
    </location>
</feature>
<feature type="compositionally biased region" description="Basic and acidic residues" evidence="2">
    <location>
        <begin position="191"/>
        <end position="215"/>
    </location>
</feature>
<keyword evidence="1" id="KW-0175">Coiled coil</keyword>
<evidence type="ECO:0000256" key="1">
    <source>
        <dbReference type="SAM" id="Coils"/>
    </source>
</evidence>
<accession>A0A4Q1BB34</accession>
<dbReference type="InterPro" id="IPR047088">
    <property type="entry name" value="ORC5_C"/>
</dbReference>
<comment type="caution">
    <text evidence="4">The sequence shown here is derived from an EMBL/GenBank/DDBJ whole genome shotgun (WGS) entry which is preliminary data.</text>
</comment>
<evidence type="ECO:0000313" key="5">
    <source>
        <dbReference type="Proteomes" id="UP000289152"/>
    </source>
</evidence>
<dbReference type="Proteomes" id="UP000289152">
    <property type="component" value="Unassembled WGS sequence"/>
</dbReference>
<name>A0A4Q1BB34_TREME</name>
<dbReference type="GO" id="GO:0006270">
    <property type="term" value="P:DNA replication initiation"/>
    <property type="evidence" value="ECO:0007669"/>
    <property type="project" value="TreeGrafter"/>
</dbReference>
<organism evidence="4 5">
    <name type="scientific">Tremella mesenterica</name>
    <name type="common">Jelly fungus</name>
    <dbReference type="NCBI Taxonomy" id="5217"/>
    <lineage>
        <taxon>Eukaryota</taxon>
        <taxon>Fungi</taxon>
        <taxon>Dikarya</taxon>
        <taxon>Basidiomycota</taxon>
        <taxon>Agaricomycotina</taxon>
        <taxon>Tremellomycetes</taxon>
        <taxon>Tremellales</taxon>
        <taxon>Tremellaceae</taxon>
        <taxon>Tremella</taxon>
    </lineage>
</organism>
<sequence length="614" mass="69296">MNPNPNPTLHALLSNPYSPPFIYIHHPHHPSSSPSVLSSFPPNCLVTKVDGVEHHTPRLLYSSILSQLSSHLSTSSQLFSSSSHLAGPSQITSHLSTPSQISSHLSGPSQISIVESEEGVSTWDGFSRKLKQIQKDVKSISSDQPAEVDTSSTFDTLHTLGHTGTSRTSEFIRQGSSRDATTKRQTQASGSKERKNIQKKQPVNERHGDDDEEIQKREKTLVMIITKAERLRSSFGHGWSVITRMAELTDLPITVIFCSQLPWDELRPSRGDSLEPVHIYIPPPTRENLTQSLLPCSSHPLWSRFLDLIISSLSHLPPYPIEEIHYLSLSLWPIYIRPLPPHSEQTLLSLPSPTPDTPPLTITLKLLTDLKLQLSLALQASTETLLPRLLGRSEFLKAFLPISKTTSRPTLPQPPSLELPLCGKYLLIASYCASQNPPKSDVRLFGRGTGPDGKRKKGGGRRTGYGKMRIGKVPQRLLGPKPFGLDRMLAMFSSLFSEHVPRPEDLDSSGNESEEEMDGWLVSVEEQRKRVERKRRREEERDLKWEEEVEHLSMSVRLWTLIPQLENQNLLKRISPMDRLDNMMFRCEVDYDTVKNLARELKFTLDDYLYEGTF</sequence>
<protein>
    <recommendedName>
        <fullName evidence="3">Origin recognition complex subunit 5 C-terminal domain-containing protein</fullName>
    </recommendedName>
</protein>
<evidence type="ECO:0000313" key="4">
    <source>
        <dbReference type="EMBL" id="RXK36009.1"/>
    </source>
</evidence>
<feature type="region of interest" description="Disordered" evidence="2">
    <location>
        <begin position="442"/>
        <end position="466"/>
    </location>
</feature>
<gene>
    <name evidence="4" type="ORF">M231_06723</name>
</gene>
<reference evidence="4 5" key="1">
    <citation type="submission" date="2016-06" db="EMBL/GenBank/DDBJ databases">
        <title>Evolution of pathogenesis and genome organization in the Tremellales.</title>
        <authorList>
            <person name="Cuomo C."/>
            <person name="Litvintseva A."/>
            <person name="Heitman J."/>
            <person name="Chen Y."/>
            <person name="Sun S."/>
            <person name="Springer D."/>
            <person name="Dromer F."/>
            <person name="Young S."/>
            <person name="Zeng Q."/>
            <person name="Chapman S."/>
            <person name="Gujja S."/>
            <person name="Saif S."/>
            <person name="Birren B."/>
        </authorList>
    </citation>
    <scope>NUCLEOTIDE SEQUENCE [LARGE SCALE GENOMIC DNA]</scope>
    <source>
        <strain evidence="4 5">ATCC 28783</strain>
    </source>
</reference>
<feature type="compositionally biased region" description="Polar residues" evidence="2">
    <location>
        <begin position="139"/>
        <end position="190"/>
    </location>
</feature>
<evidence type="ECO:0000256" key="2">
    <source>
        <dbReference type="SAM" id="MobiDB-lite"/>
    </source>
</evidence>
<feature type="domain" description="Origin recognition complex subunit 5 C-terminal" evidence="3">
    <location>
        <begin position="419"/>
        <end position="609"/>
    </location>
</feature>
<feature type="compositionally biased region" description="Polar residues" evidence="2">
    <location>
        <begin position="89"/>
        <end position="109"/>
    </location>
</feature>
<keyword evidence="5" id="KW-1185">Reference proteome</keyword>
<dbReference type="EMBL" id="SDIL01000112">
    <property type="protein sequence ID" value="RXK36009.1"/>
    <property type="molecule type" value="Genomic_DNA"/>
</dbReference>
<feature type="coiled-coil region" evidence="1">
    <location>
        <begin position="521"/>
        <end position="548"/>
    </location>
</feature>
<feature type="region of interest" description="Disordered" evidence="2">
    <location>
        <begin position="87"/>
        <end position="109"/>
    </location>
</feature>
<dbReference type="PANTHER" id="PTHR12705">
    <property type="entry name" value="ORIGIN RECOGNITION COMPLEX SUBUNIT 5"/>
    <property type="match status" value="1"/>
</dbReference>
<dbReference type="OrthoDB" id="365981at2759"/>
<dbReference type="STRING" id="5217.A0A4Q1BB34"/>
<dbReference type="PANTHER" id="PTHR12705:SF0">
    <property type="entry name" value="ORIGIN RECOGNITION COMPLEX SUBUNIT 5"/>
    <property type="match status" value="1"/>
</dbReference>
<dbReference type="AlphaFoldDB" id="A0A4Q1BB34"/>
<dbReference type="GO" id="GO:0005664">
    <property type="term" value="C:nuclear origin of replication recognition complex"/>
    <property type="evidence" value="ECO:0007669"/>
    <property type="project" value="TreeGrafter"/>
</dbReference>
<proteinExistence type="predicted"/>
<dbReference type="InterPro" id="IPR020796">
    <property type="entry name" value="ORC5"/>
</dbReference>
<dbReference type="InParanoid" id="A0A4Q1BB34"/>